<dbReference type="OrthoDB" id="9794322at2"/>
<reference evidence="8" key="1">
    <citation type="submission" date="2018-03" db="EMBL/GenBank/DDBJ databases">
        <authorList>
            <person name="Sun L."/>
            <person name="Liu H."/>
            <person name="Chen W."/>
            <person name="Huang K."/>
            <person name="Liu W."/>
            <person name="Gao X."/>
        </authorList>
    </citation>
    <scope>NUCLEOTIDE SEQUENCE [LARGE SCALE GENOMIC DNA]</scope>
    <source>
        <strain evidence="8">SH9</strain>
    </source>
</reference>
<dbReference type="AlphaFoldDB" id="A0A2T1HWL0"/>
<evidence type="ECO:0000313" key="7">
    <source>
        <dbReference type="EMBL" id="PSC06004.1"/>
    </source>
</evidence>
<dbReference type="InterPro" id="IPR011047">
    <property type="entry name" value="Quinoprotein_ADH-like_sf"/>
</dbReference>
<evidence type="ECO:0000313" key="8">
    <source>
        <dbReference type="Proteomes" id="UP000239772"/>
    </source>
</evidence>
<dbReference type="CDD" id="cd10280">
    <property type="entry name" value="PQQ_mGDH"/>
    <property type="match status" value="1"/>
</dbReference>
<dbReference type="SUPFAM" id="SSF50998">
    <property type="entry name" value="Quinoprotein alcohol dehydrogenase-like"/>
    <property type="match status" value="1"/>
</dbReference>
<dbReference type="EC" id="1.1.5.2" evidence="7"/>
<feature type="transmembrane region" description="Helical" evidence="5">
    <location>
        <begin position="40"/>
        <end position="57"/>
    </location>
</feature>
<feature type="region of interest" description="Disordered" evidence="4">
    <location>
        <begin position="626"/>
        <end position="653"/>
    </location>
</feature>
<evidence type="ECO:0000256" key="5">
    <source>
        <dbReference type="SAM" id="Phobius"/>
    </source>
</evidence>
<dbReference type="InterPro" id="IPR002372">
    <property type="entry name" value="PQQ_rpt_dom"/>
</dbReference>
<keyword evidence="3 7" id="KW-0560">Oxidoreductase</keyword>
<proteinExistence type="inferred from homology"/>
<sequence>MALMSPKSRKVAFAAGAVLVLLGLPTAASGAWLIAKGGSWYYLLAGAGFLLTGALLMAGRPAALLVYAVVVLGTVAWALWETGLDWWQLAPRGDVVFLIGLGLLTPWVVRGVSPADRAPWRGLALPLLVSLLIAAAVGVAAMTQDQHDLNGALPTATGARPANYAGVPDPDWRAYGRSNFGDRYSPLAQITPDTVGKLQVAWTYHTGDMKGPNDPNETTYELTPIKVGDTVYICTPHDWAIALDAETGKERWKYDPKIDEKTNLQHLTCRGVSYHDAADRAASQGGECPQRIFLPTADARLIALDANTGKPCPGFGQNGAVDLWAGMPEARSGMYYSTSPPVVTRNLVIIAGEVTDNYSTSEPSGVIRAYDVRTGRLMWNWDPGNPDATEPIAPGQSYTKNSPNSWIVSSADEDLGLIYVPLGNQTPDQWGPDRSANTEKFASSIVALEIATGKVRWVFQTVHHDLWDMDVPSQPSLLDLDTPNGKVPALVQSTKRGDVYVLDRRTGKPIIPVDERPVPQGAVKPDFTAPTQPFSALTLGPERKIEERDMWGATMFDQLACRIKFRSLRYDGMFTPPSLQGSIVFPGNFGVIDWGGVAVDPVRQVAFANPDYMAFLSRLVPRDQERAQGKRESVQRPAGGSDVAGSKADESGANPMLGTPYSVELNAFLSPIGLPCQAPPWGYVAGLDLRSGKVVYKLKNGTVRDLAPVPLPFKMGVPSLGGPIVTAGGVAFLTSTLDYYVRAYDLTTGKVLWSDRLPAGGQATPMSYQSGSGRQFVVVVAGGHGSLGTKTGDSVIAYALPKP</sequence>
<evidence type="ECO:0000256" key="1">
    <source>
        <dbReference type="ARBA" id="ARBA00001931"/>
    </source>
</evidence>
<dbReference type="Gene3D" id="2.140.10.10">
    <property type="entry name" value="Quinoprotein alcohol dehydrogenase-like superfamily"/>
    <property type="match status" value="2"/>
</dbReference>
<organism evidence="7 8">
    <name type="scientific">Alsobacter soli</name>
    <dbReference type="NCBI Taxonomy" id="2109933"/>
    <lineage>
        <taxon>Bacteria</taxon>
        <taxon>Pseudomonadati</taxon>
        <taxon>Pseudomonadota</taxon>
        <taxon>Alphaproteobacteria</taxon>
        <taxon>Hyphomicrobiales</taxon>
        <taxon>Alsobacteraceae</taxon>
        <taxon>Alsobacter</taxon>
    </lineage>
</organism>
<evidence type="ECO:0000256" key="4">
    <source>
        <dbReference type="SAM" id="MobiDB-lite"/>
    </source>
</evidence>
<dbReference type="InterPro" id="IPR018391">
    <property type="entry name" value="PQQ_b-propeller_rpt"/>
</dbReference>
<feature type="transmembrane region" description="Helical" evidence="5">
    <location>
        <begin position="64"/>
        <end position="80"/>
    </location>
</feature>
<dbReference type="EMBL" id="PVZS01000005">
    <property type="protein sequence ID" value="PSC06004.1"/>
    <property type="molecule type" value="Genomic_DNA"/>
</dbReference>
<dbReference type="GO" id="GO:0016020">
    <property type="term" value="C:membrane"/>
    <property type="evidence" value="ECO:0007669"/>
    <property type="project" value="InterPro"/>
</dbReference>
<evidence type="ECO:0000256" key="2">
    <source>
        <dbReference type="ARBA" id="ARBA00008156"/>
    </source>
</evidence>
<feature type="transmembrane region" description="Helical" evidence="5">
    <location>
        <begin position="124"/>
        <end position="143"/>
    </location>
</feature>
<gene>
    <name evidence="7" type="ORF">SLNSH_06425</name>
</gene>
<dbReference type="Pfam" id="PF01011">
    <property type="entry name" value="PQQ"/>
    <property type="match status" value="1"/>
</dbReference>
<keyword evidence="5" id="KW-0812">Transmembrane</keyword>
<evidence type="ECO:0000256" key="3">
    <source>
        <dbReference type="ARBA" id="ARBA00023002"/>
    </source>
</evidence>
<name>A0A2T1HWL0_9HYPH</name>
<evidence type="ECO:0000259" key="6">
    <source>
        <dbReference type="Pfam" id="PF01011"/>
    </source>
</evidence>
<keyword evidence="5" id="KW-1133">Transmembrane helix</keyword>
<dbReference type="RefSeq" id="WP_106335844.1">
    <property type="nucleotide sequence ID" value="NZ_PVZS01000005.1"/>
</dbReference>
<comment type="similarity">
    <text evidence="2">Belongs to the bacterial PQQ dehydrogenase family.</text>
</comment>
<feature type="transmembrane region" description="Helical" evidence="5">
    <location>
        <begin position="95"/>
        <end position="112"/>
    </location>
</feature>
<dbReference type="PANTHER" id="PTHR32303">
    <property type="entry name" value="QUINOPROTEIN ALCOHOL DEHYDROGENASE (CYTOCHROME C)"/>
    <property type="match status" value="1"/>
</dbReference>
<dbReference type="PANTHER" id="PTHR32303:SF4">
    <property type="entry name" value="QUINOPROTEIN GLUCOSE DEHYDROGENASE"/>
    <property type="match status" value="1"/>
</dbReference>
<comment type="cofactor">
    <cofactor evidence="1">
        <name>pyrroloquinoline quinone</name>
        <dbReference type="ChEBI" id="CHEBI:58442"/>
    </cofactor>
</comment>
<accession>A0A2T1HWL0</accession>
<dbReference type="Proteomes" id="UP000239772">
    <property type="component" value="Unassembled WGS sequence"/>
</dbReference>
<comment type="caution">
    <text evidence="7">The sequence shown here is derived from an EMBL/GenBank/DDBJ whole genome shotgun (WGS) entry which is preliminary data.</text>
</comment>
<keyword evidence="8" id="KW-1185">Reference proteome</keyword>
<dbReference type="InterPro" id="IPR017511">
    <property type="entry name" value="PQQ_mDH"/>
</dbReference>
<dbReference type="GO" id="GO:0048038">
    <property type="term" value="F:quinone binding"/>
    <property type="evidence" value="ECO:0007669"/>
    <property type="project" value="InterPro"/>
</dbReference>
<dbReference type="NCBIfam" id="TIGR03074">
    <property type="entry name" value="PQQ_membr_DH"/>
    <property type="match status" value="1"/>
</dbReference>
<protein>
    <submittedName>
        <fullName evidence="7">Membrane-bound PQQ-dependent dehydrogenase, glucose/quinate/shikimate family</fullName>
        <ecNumber evidence="7">1.1.5.2</ecNumber>
    </submittedName>
</protein>
<keyword evidence="5" id="KW-0472">Membrane</keyword>
<dbReference type="SMART" id="SM00564">
    <property type="entry name" value="PQQ"/>
    <property type="match status" value="5"/>
</dbReference>
<feature type="domain" description="Pyrrolo-quinoline quinone repeat" evidence="6">
    <location>
        <begin position="172"/>
        <end position="777"/>
    </location>
</feature>
<dbReference type="GO" id="GO:0008876">
    <property type="term" value="F:quinoprotein glucose dehydrogenase activity"/>
    <property type="evidence" value="ECO:0007669"/>
    <property type="project" value="UniProtKB-EC"/>
</dbReference>